<gene>
    <name evidence="8" type="ORF">KUTeg_018057</name>
</gene>
<evidence type="ECO:0000256" key="1">
    <source>
        <dbReference type="ARBA" id="ARBA00009451"/>
    </source>
</evidence>
<dbReference type="HAMAP" id="MF_01331_A">
    <property type="entry name" value="Ribosomal_uL22_A"/>
    <property type="match status" value="1"/>
</dbReference>
<dbReference type="PROSITE" id="PS00464">
    <property type="entry name" value="RIBOSOMAL_L22"/>
    <property type="match status" value="1"/>
</dbReference>
<dbReference type="NCBIfam" id="TIGR01038">
    <property type="entry name" value="uL22_arch_euk"/>
    <property type="match status" value="1"/>
</dbReference>
<name>A0ABQ9EGQ2_TEGGR</name>
<evidence type="ECO:0000256" key="7">
    <source>
        <dbReference type="SAM" id="MobiDB-lite"/>
    </source>
</evidence>
<dbReference type="EMBL" id="JARBDR010000903">
    <property type="protein sequence ID" value="KAJ8304474.1"/>
    <property type="molecule type" value="Genomic_DNA"/>
</dbReference>
<evidence type="ECO:0000256" key="2">
    <source>
        <dbReference type="ARBA" id="ARBA00022980"/>
    </source>
</evidence>
<organism evidence="8 9">
    <name type="scientific">Tegillarca granosa</name>
    <name type="common">Malaysian cockle</name>
    <name type="synonym">Anadara granosa</name>
    <dbReference type="NCBI Taxonomy" id="220873"/>
    <lineage>
        <taxon>Eukaryota</taxon>
        <taxon>Metazoa</taxon>
        <taxon>Spiralia</taxon>
        <taxon>Lophotrochozoa</taxon>
        <taxon>Mollusca</taxon>
        <taxon>Bivalvia</taxon>
        <taxon>Autobranchia</taxon>
        <taxon>Pteriomorphia</taxon>
        <taxon>Arcoida</taxon>
        <taxon>Arcoidea</taxon>
        <taxon>Arcidae</taxon>
        <taxon>Tegillarca</taxon>
    </lineage>
</organism>
<proteinExistence type="inferred from homology"/>
<dbReference type="Pfam" id="PF00237">
    <property type="entry name" value="Ribosomal_L22"/>
    <property type="match status" value="1"/>
</dbReference>
<dbReference type="PANTHER" id="PTHR11593:SF10">
    <property type="entry name" value="60S RIBOSOMAL PROTEIN L17"/>
    <property type="match status" value="1"/>
</dbReference>
<evidence type="ECO:0000256" key="5">
    <source>
        <dbReference type="ARBA" id="ARBA00035325"/>
    </source>
</evidence>
<evidence type="ECO:0000256" key="6">
    <source>
        <dbReference type="RuleBase" id="RU004005"/>
    </source>
</evidence>
<dbReference type="InterPro" id="IPR001063">
    <property type="entry name" value="Ribosomal_uL22"/>
</dbReference>
<feature type="compositionally biased region" description="Basic residues" evidence="7">
    <location>
        <begin position="170"/>
        <end position="186"/>
    </location>
</feature>
<dbReference type="PANTHER" id="PTHR11593">
    <property type="entry name" value="60S RIBOSOMAL PROTEIN L17"/>
    <property type="match status" value="1"/>
</dbReference>
<comment type="similarity">
    <text evidence="1 6">Belongs to the universal ribosomal protein uL22 family.</text>
</comment>
<sequence length="186" mass="21422">MVRYATEPENPSKSAKARGSYLRVHFKNTRETAQAIKHMHIKRATRYLKNVMEKKEVVPFRRFNGGVGRKAQAKAFGATQGRWPKKSAEFLLQLLQNAESNAEFKGLDNDHLVVEHIMVNQAPKMRRRTYRAHGRINPYMSSPCHIEVILAEKEQVVPKPAGGDDEPVKKKVSQKKLKKQKMMMRE</sequence>
<reference evidence="8 9" key="1">
    <citation type="submission" date="2022-12" db="EMBL/GenBank/DDBJ databases">
        <title>Chromosome-level genome of Tegillarca granosa.</title>
        <authorList>
            <person name="Kim J."/>
        </authorList>
    </citation>
    <scope>NUCLEOTIDE SEQUENCE [LARGE SCALE GENOMIC DNA]</scope>
    <source>
        <strain evidence="8">Teg-2019</strain>
        <tissue evidence="8">Adductor muscle</tissue>
    </source>
</reference>
<dbReference type="SUPFAM" id="SSF54843">
    <property type="entry name" value="Ribosomal protein L22"/>
    <property type="match status" value="1"/>
</dbReference>
<dbReference type="InterPro" id="IPR018260">
    <property type="entry name" value="Ribosomal_uL22_CS"/>
</dbReference>
<evidence type="ECO:0000313" key="9">
    <source>
        <dbReference type="Proteomes" id="UP001217089"/>
    </source>
</evidence>
<evidence type="ECO:0000256" key="4">
    <source>
        <dbReference type="ARBA" id="ARBA00035207"/>
    </source>
</evidence>
<dbReference type="CDD" id="cd00336">
    <property type="entry name" value="Ribosomal_L22"/>
    <property type="match status" value="1"/>
</dbReference>
<dbReference type="Proteomes" id="UP001217089">
    <property type="component" value="Unassembled WGS sequence"/>
</dbReference>
<keyword evidence="3 6" id="KW-0687">Ribonucleoprotein</keyword>
<comment type="caution">
    <text evidence="8">The sequence shown here is derived from an EMBL/GenBank/DDBJ whole genome shotgun (WGS) entry which is preliminary data.</text>
</comment>
<dbReference type="InterPro" id="IPR057265">
    <property type="entry name" value="Ribosomal_uL22_arc-type"/>
</dbReference>
<dbReference type="Gene3D" id="3.90.470.10">
    <property type="entry name" value="Ribosomal protein L22/L17"/>
    <property type="match status" value="1"/>
</dbReference>
<accession>A0ABQ9EGQ2</accession>
<evidence type="ECO:0000256" key="3">
    <source>
        <dbReference type="ARBA" id="ARBA00023274"/>
    </source>
</evidence>
<dbReference type="InterPro" id="IPR005721">
    <property type="entry name" value="Ribosomal_uL22_euk/arc"/>
</dbReference>
<feature type="region of interest" description="Disordered" evidence="7">
    <location>
        <begin position="157"/>
        <end position="186"/>
    </location>
</feature>
<dbReference type="NCBIfam" id="NF003260">
    <property type="entry name" value="PRK04223.1"/>
    <property type="match status" value="1"/>
</dbReference>
<dbReference type="InterPro" id="IPR036394">
    <property type="entry name" value="Ribosomal_uL22_sf"/>
</dbReference>
<evidence type="ECO:0000313" key="8">
    <source>
        <dbReference type="EMBL" id="KAJ8304474.1"/>
    </source>
</evidence>
<keyword evidence="2 6" id="KW-0689">Ribosomal protein</keyword>
<keyword evidence="9" id="KW-1185">Reference proteome</keyword>
<protein>
    <recommendedName>
        <fullName evidence="4">Large ribosomal subunit protein uL22</fullName>
    </recommendedName>
    <alternativeName>
        <fullName evidence="5">60S ribosomal protein L17</fullName>
    </alternativeName>
</protein>